<dbReference type="PANTHER" id="PTHR11070:SF2">
    <property type="entry name" value="ATP-DEPENDENT DNA HELICASE SRS2"/>
    <property type="match status" value="1"/>
</dbReference>
<dbReference type="PANTHER" id="PTHR11070">
    <property type="entry name" value="UVRD / RECB / PCRA DNA HELICASE FAMILY MEMBER"/>
    <property type="match status" value="1"/>
</dbReference>
<dbReference type="PROSITE" id="PS51198">
    <property type="entry name" value="UVRD_HELICASE_ATP_BIND"/>
    <property type="match status" value="1"/>
</dbReference>
<dbReference type="GO" id="GO:0043138">
    <property type="term" value="F:3'-5' DNA helicase activity"/>
    <property type="evidence" value="ECO:0007669"/>
    <property type="project" value="TreeGrafter"/>
</dbReference>
<evidence type="ECO:0000256" key="5">
    <source>
        <dbReference type="ARBA" id="ARBA00023125"/>
    </source>
</evidence>
<keyword evidence="3 7" id="KW-0347">Helicase</keyword>
<protein>
    <recommendedName>
        <fullName evidence="6">DNA 3'-5' helicase II</fullName>
    </recommendedName>
</protein>
<accession>A0A150U266</accession>
<dbReference type="InterPro" id="IPR000212">
    <property type="entry name" value="DNA_helicase_UvrD/REP"/>
</dbReference>
<feature type="binding site" evidence="7">
    <location>
        <begin position="38"/>
        <end position="45"/>
    </location>
    <ligand>
        <name>ATP</name>
        <dbReference type="ChEBI" id="CHEBI:30616"/>
    </ligand>
</feature>
<evidence type="ECO:0000256" key="2">
    <source>
        <dbReference type="ARBA" id="ARBA00022801"/>
    </source>
</evidence>
<dbReference type="InterPro" id="IPR014016">
    <property type="entry name" value="UvrD-like_ATP-bd"/>
</dbReference>
<dbReference type="InterPro" id="IPR027417">
    <property type="entry name" value="P-loop_NTPase"/>
</dbReference>
<keyword evidence="2 7" id="KW-0378">Hydrolase</keyword>
<dbReference type="Pfam" id="PF13538">
    <property type="entry name" value="UvrD_C_2"/>
    <property type="match status" value="1"/>
</dbReference>
<dbReference type="InterPro" id="IPR027785">
    <property type="entry name" value="UvrD-like_helicase_C"/>
</dbReference>
<dbReference type="Gene3D" id="3.40.50.300">
    <property type="entry name" value="P-loop containing nucleotide triphosphate hydrolases"/>
    <property type="match status" value="2"/>
</dbReference>
<dbReference type="AlphaFoldDB" id="A0A150U266"/>
<feature type="domain" description="UvrD-like helicase ATP-binding" evidence="8">
    <location>
        <begin position="17"/>
        <end position="274"/>
    </location>
</feature>
<sequence>MMQMSTAATSRPERNWSKYQQAIFRDVADGQGHSVVVARAGSGKTTTIMKALQYVPPKKRVLMVAFNKSIERELSEKAPKGVEVRTLHGYGFALLRRASSKVWVDENKVKALIDEQLGPELSAERRDTLDRCVSLAKATLAKTEEDVRRIVDDFDLDVPAPEVTTFAQQVLALLDACAARRETVNFDDMLWLPIQQNLAPRKFERVFVDETQDLNRCQVVLALRACADGGRICAVGDDRQAIYSWRGANADSVPRLIKALKATVLPLSVTYRCARSIVEVAREVVPDLEAAPGAEQGKVAEASEAELRREAKAGDFVLSRTNAPLVQLCLSFLADGRPATIIGRDIGSKLATLVRRSDAKTVPELRRWIDDWASSQEERLKRKGKDPSAVRDEAECLHRLIGGSTSVPAVLARIEGLFSDDSEGARIVLATTHKAKGLERERVWVLKDTYKRNSVEEDNLWYVAVTRAKRDLRLVRSAAA</sequence>
<gene>
    <name evidence="9" type="ORF">BE21_09510</name>
</gene>
<evidence type="ECO:0000256" key="7">
    <source>
        <dbReference type="PROSITE-ProRule" id="PRU00560"/>
    </source>
</evidence>
<reference evidence="9 10" key="1">
    <citation type="submission" date="2014-02" db="EMBL/GenBank/DDBJ databases">
        <title>The small core and large imbalanced accessory genome model reveals a collaborative survival strategy of Sorangium cellulosum strains in nature.</title>
        <authorList>
            <person name="Han K."/>
            <person name="Peng R."/>
            <person name="Blom J."/>
            <person name="Li Y.-Z."/>
        </authorList>
    </citation>
    <scope>NUCLEOTIDE SEQUENCE [LARGE SCALE GENOMIC DNA]</scope>
    <source>
        <strain evidence="9 10">So0007-03</strain>
    </source>
</reference>
<evidence type="ECO:0000313" key="9">
    <source>
        <dbReference type="EMBL" id="KYG10917.1"/>
    </source>
</evidence>
<comment type="caution">
    <text evidence="9">The sequence shown here is derived from an EMBL/GenBank/DDBJ whole genome shotgun (WGS) entry which is preliminary data.</text>
</comment>
<name>A0A150U266_SORCE</name>
<proteinExistence type="predicted"/>
<evidence type="ECO:0000256" key="3">
    <source>
        <dbReference type="ARBA" id="ARBA00022806"/>
    </source>
</evidence>
<dbReference type="Proteomes" id="UP000075502">
    <property type="component" value="Unassembled WGS sequence"/>
</dbReference>
<dbReference type="SUPFAM" id="SSF52540">
    <property type="entry name" value="P-loop containing nucleoside triphosphate hydrolases"/>
    <property type="match status" value="1"/>
</dbReference>
<organism evidence="9 10">
    <name type="scientific">Sorangium cellulosum</name>
    <name type="common">Polyangium cellulosum</name>
    <dbReference type="NCBI Taxonomy" id="56"/>
    <lineage>
        <taxon>Bacteria</taxon>
        <taxon>Pseudomonadati</taxon>
        <taxon>Myxococcota</taxon>
        <taxon>Polyangia</taxon>
        <taxon>Polyangiales</taxon>
        <taxon>Polyangiaceae</taxon>
        <taxon>Sorangium</taxon>
    </lineage>
</organism>
<keyword evidence="4 7" id="KW-0067">ATP-binding</keyword>
<evidence type="ECO:0000256" key="6">
    <source>
        <dbReference type="ARBA" id="ARBA00034923"/>
    </source>
</evidence>
<evidence type="ECO:0000259" key="8">
    <source>
        <dbReference type="PROSITE" id="PS51198"/>
    </source>
</evidence>
<evidence type="ECO:0000256" key="4">
    <source>
        <dbReference type="ARBA" id="ARBA00022840"/>
    </source>
</evidence>
<dbReference type="GO" id="GO:0005524">
    <property type="term" value="F:ATP binding"/>
    <property type="evidence" value="ECO:0007669"/>
    <property type="project" value="UniProtKB-UniRule"/>
</dbReference>
<dbReference type="Pfam" id="PF00580">
    <property type="entry name" value="UvrD-helicase"/>
    <property type="match status" value="1"/>
</dbReference>
<dbReference type="GO" id="GO:0003677">
    <property type="term" value="F:DNA binding"/>
    <property type="evidence" value="ECO:0007669"/>
    <property type="project" value="InterPro"/>
</dbReference>
<evidence type="ECO:0000313" key="10">
    <source>
        <dbReference type="Proteomes" id="UP000075502"/>
    </source>
</evidence>
<dbReference type="Gene3D" id="1.10.10.160">
    <property type="match status" value="1"/>
</dbReference>
<dbReference type="GO" id="GO:0016787">
    <property type="term" value="F:hydrolase activity"/>
    <property type="evidence" value="ECO:0007669"/>
    <property type="project" value="UniProtKB-UniRule"/>
</dbReference>
<keyword evidence="1 7" id="KW-0547">Nucleotide-binding</keyword>
<dbReference type="InterPro" id="IPR013986">
    <property type="entry name" value="DExx_box_DNA_helicase_dom_sf"/>
</dbReference>
<dbReference type="GO" id="GO:0000724">
    <property type="term" value="P:double-strand break repair via homologous recombination"/>
    <property type="evidence" value="ECO:0007669"/>
    <property type="project" value="TreeGrafter"/>
</dbReference>
<dbReference type="EMBL" id="JEME01000183">
    <property type="protein sequence ID" value="KYG10917.1"/>
    <property type="molecule type" value="Genomic_DNA"/>
</dbReference>
<keyword evidence="5" id="KW-0238">DNA-binding</keyword>
<evidence type="ECO:0000256" key="1">
    <source>
        <dbReference type="ARBA" id="ARBA00022741"/>
    </source>
</evidence>
<dbReference type="GO" id="GO:0031297">
    <property type="term" value="P:replication fork processing"/>
    <property type="evidence" value="ECO:0007669"/>
    <property type="project" value="TreeGrafter"/>
</dbReference>